<sequence>MQISKNTQKYILLGLASSALISCGGSDSNDDEVTPDPIVNIEVSGKASKGIIKQGLVSIYKVTETGSLGEKLTTVPSEILTDNDGKYTANLEGDYQGAIKIMITPTANTLMVCDVIDGCGDIAFGQDLTLDTNFELSAVAKAVKGDSENTQVTTNVTPLTNIAATLFEETLANNSSIDALNAVSAVNQQVAQLFNLGQGVDVSEIEIIDITNQAELAQVDTQTFQAAAINAAIAAKAVKSDSLANFLKVAAQDIADNQGTIKVGAASSGENVISLADTLAEIKNLNSQLEQKIIEKIQNSTELTDEEKQAAEQIAKDALQNNTNISEAYNDIILEAEDDIEEAGDEDRAGDEFTEDDINDDPTGPVVKGKLIADDRQLAEDGSLTIDVLANDTLSIEGDNTAQITLDSVSMPSNGTAEISDGKITYTPNADFSGEDEFTYTVKALNLMFTAKVTLQVQAQDDLAGGSFELAEDESRTDSAIGTYDIDNIESIEIVTQPANGTANVDANSIEYMPNADFNGSDQLTYKVNLKSGESDENTFDYMISSVVDAEADTINTPQFANASINVLANDKFSAQIQSVKLLNDSAEVDQLETDKGLANISADGELTYQPSDSAVGSDSFSYQVTTETGMMETAIVNVEISANDSAAKAMLMVEDMRNWGAYLFPNDFEGAGTLVEDTRAMLDVVDTAGPVFETQLSDMTILGDVAAVVEQIMDDINSGQTDETVFDSAQYDASLSGMITVQELVDTQAQLKVDVTQNGHTLNIDAEFVVPEEEPQDSELTEKMIKGIIHQGHLVAGKTSIEFTDQSMFEIVLAGSANTEHEQNKVLEMIAAIEVDLLQEATGDLTQDVRFEGGLNFTLVKGQTIDVQLEDTQDNSVETESFTLYLPTNVSARGKFTTDSTNTLEANFVLTIANAAGYTLPSDVLITNQGDSLSLSLDLEDENTWLNTTASIAFDANPQVESQGSIVAKVMRTGYEKATVSIEMKDSNSQLTLTYDSEQEDNITIKNDDGLYVNYDENGLYPTENDKTIVAEIRTDDDDNSLLATFEENEDGLVEVYYTGTNRFETFF</sequence>
<dbReference type="RefSeq" id="WP_268073623.1">
    <property type="nucleotide sequence ID" value="NZ_CP109965.1"/>
</dbReference>
<proteinExistence type="predicted"/>
<dbReference type="NCBIfam" id="NF012211">
    <property type="entry name" value="tand_rpt_95"/>
    <property type="match status" value="1"/>
</dbReference>
<evidence type="ECO:0000313" key="2">
    <source>
        <dbReference type="EMBL" id="WAJ69405.1"/>
    </source>
</evidence>
<dbReference type="EMBL" id="CP109965">
    <property type="protein sequence ID" value="WAJ69405.1"/>
    <property type="molecule type" value="Genomic_DNA"/>
</dbReference>
<keyword evidence="3" id="KW-1185">Reference proteome</keyword>
<organism evidence="2 3">
    <name type="scientific">Catenovulum adriaticum</name>
    <dbReference type="NCBI Taxonomy" id="2984846"/>
    <lineage>
        <taxon>Bacteria</taxon>
        <taxon>Pseudomonadati</taxon>
        <taxon>Pseudomonadota</taxon>
        <taxon>Gammaproteobacteria</taxon>
        <taxon>Alteromonadales</taxon>
        <taxon>Alteromonadaceae</taxon>
        <taxon>Catenovulum</taxon>
    </lineage>
</organism>
<protein>
    <submittedName>
        <fullName evidence="2">Tandem-95 repeat protein</fullName>
    </submittedName>
</protein>
<dbReference type="Proteomes" id="UP001163726">
    <property type="component" value="Chromosome"/>
</dbReference>
<name>A0ABY7AJ95_9ALTE</name>
<evidence type="ECO:0000256" key="1">
    <source>
        <dbReference type="SAM" id="MobiDB-lite"/>
    </source>
</evidence>
<gene>
    <name evidence="2" type="ORF">OLW01_09460</name>
</gene>
<dbReference type="Gene3D" id="2.60.40.3440">
    <property type="match status" value="3"/>
</dbReference>
<accession>A0ABY7AJ95</accession>
<evidence type="ECO:0000313" key="3">
    <source>
        <dbReference type="Proteomes" id="UP001163726"/>
    </source>
</evidence>
<dbReference type="Pfam" id="PF17963">
    <property type="entry name" value="Big_9"/>
    <property type="match status" value="3"/>
</dbReference>
<dbReference type="PROSITE" id="PS51257">
    <property type="entry name" value="PROKAR_LIPOPROTEIN"/>
    <property type="match status" value="1"/>
</dbReference>
<feature type="region of interest" description="Disordered" evidence="1">
    <location>
        <begin position="343"/>
        <end position="363"/>
    </location>
</feature>
<reference evidence="2" key="1">
    <citation type="submission" date="2022-10" db="EMBL/GenBank/DDBJ databases">
        <title>Catenovulum adriacola sp. nov. isolated in the Harbour of Susak.</title>
        <authorList>
            <person name="Schoch T."/>
            <person name="Reich S.J."/>
            <person name="Stoeferle S."/>
            <person name="Flaiz M."/>
            <person name="Kazda M."/>
            <person name="Riedel C.U."/>
            <person name="Duerre P."/>
        </authorList>
    </citation>
    <scope>NUCLEOTIDE SEQUENCE</scope>
    <source>
        <strain evidence="2">TS8</strain>
    </source>
</reference>